<accession>A0A1V2I0U0</accession>
<evidence type="ECO:0000256" key="1">
    <source>
        <dbReference type="SAM" id="Phobius"/>
    </source>
</evidence>
<dbReference type="Proteomes" id="UP000188929">
    <property type="component" value="Unassembled WGS sequence"/>
</dbReference>
<keyword evidence="1" id="KW-0812">Transmembrane</keyword>
<dbReference type="STRING" id="1834516.BL253_33775"/>
<feature type="transmembrane region" description="Helical" evidence="1">
    <location>
        <begin position="20"/>
        <end position="42"/>
    </location>
</feature>
<keyword evidence="1" id="KW-0472">Membrane</keyword>
<reference evidence="3" key="1">
    <citation type="submission" date="2016-10" db="EMBL/GenBank/DDBJ databases">
        <title>Frankia sp. NRRL B-16386 Genome sequencing.</title>
        <authorList>
            <person name="Ghodhbane-Gtari F."/>
            <person name="Swanson E."/>
            <person name="Gueddou A."/>
            <person name="Hezbri K."/>
            <person name="Ktari K."/>
            <person name="Nouioui I."/>
            <person name="Morris K."/>
            <person name="Simpson S."/>
            <person name="Abebe-Akele F."/>
            <person name="Thomas K."/>
            <person name="Gtari M."/>
            <person name="Tisa L.S."/>
        </authorList>
    </citation>
    <scope>NUCLEOTIDE SEQUENCE [LARGE SCALE GENOMIC DNA]</scope>
    <source>
        <strain evidence="3">NRRL B-16386</strain>
    </source>
</reference>
<keyword evidence="1" id="KW-1133">Transmembrane helix</keyword>
<dbReference type="AlphaFoldDB" id="A0A1V2I0U0"/>
<proteinExistence type="predicted"/>
<feature type="transmembrane region" description="Helical" evidence="1">
    <location>
        <begin position="54"/>
        <end position="75"/>
    </location>
</feature>
<organism evidence="2 3">
    <name type="scientific">Pseudofrankia asymbiotica</name>
    <dbReference type="NCBI Taxonomy" id="1834516"/>
    <lineage>
        <taxon>Bacteria</taxon>
        <taxon>Bacillati</taxon>
        <taxon>Actinomycetota</taxon>
        <taxon>Actinomycetes</taxon>
        <taxon>Frankiales</taxon>
        <taxon>Frankiaceae</taxon>
        <taxon>Pseudofrankia</taxon>
    </lineage>
</organism>
<evidence type="ECO:0000313" key="2">
    <source>
        <dbReference type="EMBL" id="ONH23142.1"/>
    </source>
</evidence>
<name>A0A1V2I0U0_9ACTN</name>
<comment type="caution">
    <text evidence="2">The sequence shown here is derived from an EMBL/GenBank/DDBJ whole genome shotgun (WGS) entry which is preliminary data.</text>
</comment>
<dbReference type="EMBL" id="MOMC01000091">
    <property type="protein sequence ID" value="ONH23142.1"/>
    <property type="molecule type" value="Genomic_DNA"/>
</dbReference>
<protein>
    <submittedName>
        <fullName evidence="2">Uncharacterized protein</fullName>
    </submittedName>
</protein>
<sequence length="80" mass="8923">MRLAIGLEPFFAVPTAAWCPGMVLLFSDVVWWLLETVLILGISWSRIRARRAGAAVWLAVVWLLVSAARFTPQVIALTTR</sequence>
<evidence type="ECO:0000313" key="3">
    <source>
        <dbReference type="Proteomes" id="UP000188929"/>
    </source>
</evidence>
<keyword evidence="3" id="KW-1185">Reference proteome</keyword>
<gene>
    <name evidence="2" type="ORF">BL253_33775</name>
</gene>